<dbReference type="Proteomes" id="UP000499080">
    <property type="component" value="Unassembled WGS sequence"/>
</dbReference>
<keyword evidence="2" id="KW-1185">Reference proteome</keyword>
<evidence type="ECO:0000313" key="1">
    <source>
        <dbReference type="EMBL" id="GBM79592.1"/>
    </source>
</evidence>
<gene>
    <name evidence="1" type="ORF">AVEN_11402_1</name>
</gene>
<sequence>MFEMAEKMKIARRKVGAVGGAGPQLPSQKRPIKLGSELQCEALHCHGIAKFPLSACRVFCFESLCVAFAGFGSRLPHLWWLPRCMKSTNKTPCLSQNTDAMILRTLPSNMAVSP</sequence>
<protein>
    <submittedName>
        <fullName evidence="1">Uncharacterized protein</fullName>
    </submittedName>
</protein>
<reference evidence="1 2" key="1">
    <citation type="journal article" date="2019" name="Sci. Rep.">
        <title>Orb-weaving spider Araneus ventricosus genome elucidates the spidroin gene catalogue.</title>
        <authorList>
            <person name="Kono N."/>
            <person name="Nakamura H."/>
            <person name="Ohtoshi R."/>
            <person name="Moran D.A.P."/>
            <person name="Shinohara A."/>
            <person name="Yoshida Y."/>
            <person name="Fujiwara M."/>
            <person name="Mori M."/>
            <person name="Tomita M."/>
            <person name="Arakawa K."/>
        </authorList>
    </citation>
    <scope>NUCLEOTIDE SEQUENCE [LARGE SCALE GENOMIC DNA]</scope>
</reference>
<organism evidence="1 2">
    <name type="scientific">Araneus ventricosus</name>
    <name type="common">Orbweaver spider</name>
    <name type="synonym">Epeira ventricosa</name>
    <dbReference type="NCBI Taxonomy" id="182803"/>
    <lineage>
        <taxon>Eukaryota</taxon>
        <taxon>Metazoa</taxon>
        <taxon>Ecdysozoa</taxon>
        <taxon>Arthropoda</taxon>
        <taxon>Chelicerata</taxon>
        <taxon>Arachnida</taxon>
        <taxon>Araneae</taxon>
        <taxon>Araneomorphae</taxon>
        <taxon>Entelegynae</taxon>
        <taxon>Araneoidea</taxon>
        <taxon>Araneidae</taxon>
        <taxon>Araneus</taxon>
    </lineage>
</organism>
<evidence type="ECO:0000313" key="2">
    <source>
        <dbReference type="Proteomes" id="UP000499080"/>
    </source>
</evidence>
<proteinExistence type="predicted"/>
<comment type="caution">
    <text evidence="1">The sequence shown here is derived from an EMBL/GenBank/DDBJ whole genome shotgun (WGS) entry which is preliminary data.</text>
</comment>
<name>A0A4Y2IRS4_ARAVE</name>
<accession>A0A4Y2IRS4</accession>
<dbReference type="EMBL" id="BGPR01002829">
    <property type="protein sequence ID" value="GBM79592.1"/>
    <property type="molecule type" value="Genomic_DNA"/>
</dbReference>
<dbReference type="AlphaFoldDB" id="A0A4Y2IRS4"/>